<dbReference type="EMBL" id="VUJX02000005">
    <property type="protein sequence ID" value="KAL0935851.1"/>
    <property type="molecule type" value="Genomic_DNA"/>
</dbReference>
<evidence type="ECO:0000313" key="1">
    <source>
        <dbReference type="EMBL" id="KAL0935851.1"/>
    </source>
</evidence>
<accession>A0ACC3YV80</accession>
<evidence type="ECO:0000313" key="2">
    <source>
        <dbReference type="Proteomes" id="UP000805649"/>
    </source>
</evidence>
<comment type="caution">
    <text evidence="1">The sequence shown here is derived from an EMBL/GenBank/DDBJ whole genome shotgun (WGS) entry which is preliminary data.</text>
</comment>
<dbReference type="Proteomes" id="UP000805649">
    <property type="component" value="Unassembled WGS sequence"/>
</dbReference>
<keyword evidence="2" id="KW-1185">Reference proteome</keyword>
<gene>
    <name evidence="1" type="ORF">CTRU02_208065</name>
</gene>
<organism evidence="1 2">
    <name type="scientific">Colletotrichum truncatum</name>
    <name type="common">Anthracnose fungus</name>
    <name type="synonym">Colletotrichum capsici</name>
    <dbReference type="NCBI Taxonomy" id="5467"/>
    <lineage>
        <taxon>Eukaryota</taxon>
        <taxon>Fungi</taxon>
        <taxon>Dikarya</taxon>
        <taxon>Ascomycota</taxon>
        <taxon>Pezizomycotina</taxon>
        <taxon>Sordariomycetes</taxon>
        <taxon>Hypocreomycetidae</taxon>
        <taxon>Glomerellales</taxon>
        <taxon>Glomerellaceae</taxon>
        <taxon>Colletotrichum</taxon>
        <taxon>Colletotrichum truncatum species complex</taxon>
    </lineage>
</organism>
<reference evidence="1 2" key="1">
    <citation type="journal article" date="2020" name="Phytopathology">
        <title>Genome Sequence Resources of Colletotrichum truncatum, C. plurivorum, C. musicola, and C. sojae: Four Species Pathogenic to Soybean (Glycine max).</title>
        <authorList>
            <person name="Rogerio F."/>
            <person name="Boufleur T.R."/>
            <person name="Ciampi-Guillardi M."/>
            <person name="Sukno S.A."/>
            <person name="Thon M.R."/>
            <person name="Massola Junior N.S."/>
            <person name="Baroncelli R."/>
        </authorList>
    </citation>
    <scope>NUCLEOTIDE SEQUENCE [LARGE SCALE GENOMIC DNA]</scope>
    <source>
        <strain evidence="1 2">CMES1059</strain>
    </source>
</reference>
<name>A0ACC3YV80_COLTU</name>
<sequence>MKFAALSTLMISVALVAAQDPQGFRGLGAECKKNRDCCPCDTGSVASLYCNPDKSSSTGLRCTKLAPTLDWCKNHPGKCGNWDQLSG</sequence>
<proteinExistence type="predicted"/>
<protein>
    <submittedName>
        <fullName evidence="1">Uncharacterized protein</fullName>
    </submittedName>
</protein>